<dbReference type="Gene3D" id="3.40.50.1820">
    <property type="entry name" value="alpha/beta hydrolase"/>
    <property type="match status" value="1"/>
</dbReference>
<dbReference type="PRINTS" id="PR00111">
    <property type="entry name" value="ABHYDROLASE"/>
</dbReference>
<protein>
    <submittedName>
        <fullName evidence="2">Alpha/beta fold hydrolase</fullName>
    </submittedName>
</protein>
<dbReference type="Pfam" id="PF12697">
    <property type="entry name" value="Abhydrolase_6"/>
    <property type="match status" value="1"/>
</dbReference>
<gene>
    <name evidence="2" type="ORF">ACFOOG_10810</name>
</gene>
<sequence>MRETQTHSLGMTLAECHWGDGQQIILALHGWQDNAASFAALGEALEASSSPYQLIAIDLPGHGKSGHFPPSQFYNLWDYLPVLAERIAQCAEPVWLLGHSLGGMLATQLAALLPQQVCGLITLDMVGLRADKNTQQVTQFLNVLREQLVKHPAIAPSKSFPAMVARRASVGSPFTTEANAALMARGTLKRDSSTGEEWHLRIDPRVRIGSLWRFQEEQSLHLAAQVACPWHVVVAESGFFAHPLVERLRNQLPIQTVTWWPGGHHCHMESSPHELWNTLVQRIEE</sequence>
<evidence type="ECO:0000259" key="1">
    <source>
        <dbReference type="Pfam" id="PF12697"/>
    </source>
</evidence>
<proteinExistence type="predicted"/>
<reference evidence="3" key="1">
    <citation type="journal article" date="2019" name="Int. J. Syst. Evol. Microbiol.">
        <title>The Global Catalogue of Microorganisms (GCM) 10K type strain sequencing project: providing services to taxonomists for standard genome sequencing and annotation.</title>
        <authorList>
            <consortium name="The Broad Institute Genomics Platform"/>
            <consortium name="The Broad Institute Genome Sequencing Center for Infectious Disease"/>
            <person name="Wu L."/>
            <person name="Ma J."/>
        </authorList>
    </citation>
    <scope>NUCLEOTIDE SEQUENCE [LARGE SCALE GENOMIC DNA]</scope>
    <source>
        <strain evidence="3">IBRC 10765</strain>
    </source>
</reference>
<dbReference type="PANTHER" id="PTHR43798">
    <property type="entry name" value="MONOACYLGLYCEROL LIPASE"/>
    <property type="match status" value="1"/>
</dbReference>
<dbReference type="SUPFAM" id="SSF53474">
    <property type="entry name" value="alpha/beta-Hydrolases"/>
    <property type="match status" value="1"/>
</dbReference>
<dbReference type="RefSeq" id="WP_380696366.1">
    <property type="nucleotide sequence ID" value="NZ_JBHRYR010000003.1"/>
</dbReference>
<dbReference type="Proteomes" id="UP001595617">
    <property type="component" value="Unassembled WGS sequence"/>
</dbReference>
<comment type="caution">
    <text evidence="2">The sequence shown here is derived from an EMBL/GenBank/DDBJ whole genome shotgun (WGS) entry which is preliminary data.</text>
</comment>
<dbReference type="InterPro" id="IPR000073">
    <property type="entry name" value="AB_hydrolase_1"/>
</dbReference>
<dbReference type="InterPro" id="IPR029058">
    <property type="entry name" value="AB_hydrolase_fold"/>
</dbReference>
<dbReference type="PANTHER" id="PTHR43798:SF33">
    <property type="entry name" value="HYDROLASE, PUTATIVE (AFU_ORTHOLOGUE AFUA_2G14860)-RELATED"/>
    <property type="match status" value="1"/>
</dbReference>
<dbReference type="GO" id="GO:0016787">
    <property type="term" value="F:hydrolase activity"/>
    <property type="evidence" value="ECO:0007669"/>
    <property type="project" value="UniProtKB-KW"/>
</dbReference>
<dbReference type="InterPro" id="IPR050266">
    <property type="entry name" value="AB_hydrolase_sf"/>
</dbReference>
<dbReference type="EMBL" id="JBHRYR010000003">
    <property type="protein sequence ID" value="MFC3853322.1"/>
    <property type="molecule type" value="Genomic_DNA"/>
</dbReference>
<evidence type="ECO:0000313" key="3">
    <source>
        <dbReference type="Proteomes" id="UP001595617"/>
    </source>
</evidence>
<evidence type="ECO:0000313" key="2">
    <source>
        <dbReference type="EMBL" id="MFC3853322.1"/>
    </source>
</evidence>
<accession>A0ABV8A0W6</accession>
<name>A0ABV8A0W6_9GAMM</name>
<keyword evidence="3" id="KW-1185">Reference proteome</keyword>
<feature type="domain" description="AB hydrolase-1" evidence="1">
    <location>
        <begin position="25"/>
        <end position="275"/>
    </location>
</feature>
<organism evidence="2 3">
    <name type="scientific">Saccharospirillum mangrovi</name>
    <dbReference type="NCBI Taxonomy" id="2161747"/>
    <lineage>
        <taxon>Bacteria</taxon>
        <taxon>Pseudomonadati</taxon>
        <taxon>Pseudomonadota</taxon>
        <taxon>Gammaproteobacteria</taxon>
        <taxon>Oceanospirillales</taxon>
        <taxon>Saccharospirillaceae</taxon>
        <taxon>Saccharospirillum</taxon>
    </lineage>
</organism>
<keyword evidence="2" id="KW-0378">Hydrolase</keyword>